<reference evidence="2 3" key="1">
    <citation type="submission" date="2019-06" db="EMBL/GenBank/DDBJ databases">
        <title>Whole genome shotgun sequence of Cellulomonas gelida NBRC 3748.</title>
        <authorList>
            <person name="Hosoyama A."/>
            <person name="Uohara A."/>
            <person name="Ohji S."/>
            <person name="Ichikawa N."/>
        </authorList>
    </citation>
    <scope>NUCLEOTIDE SEQUENCE [LARGE SCALE GENOMIC DNA]</scope>
    <source>
        <strain evidence="2 3">NBRC 3748</strain>
    </source>
</reference>
<dbReference type="Gene3D" id="3.20.80.10">
    <property type="entry name" value="Regulatory factor, effector binding domain"/>
    <property type="match status" value="1"/>
</dbReference>
<comment type="caution">
    <text evidence="2">The sequence shown here is derived from an EMBL/GenBank/DDBJ whole genome shotgun (WGS) entry which is preliminary data.</text>
</comment>
<dbReference type="Proteomes" id="UP000320461">
    <property type="component" value="Unassembled WGS sequence"/>
</dbReference>
<protein>
    <recommendedName>
        <fullName evidence="1">AraC effector-binding domain-containing protein</fullName>
    </recommendedName>
</protein>
<evidence type="ECO:0000259" key="1">
    <source>
        <dbReference type="SMART" id="SM00871"/>
    </source>
</evidence>
<keyword evidence="3" id="KW-1185">Reference proteome</keyword>
<proteinExistence type="predicted"/>
<dbReference type="InterPro" id="IPR010499">
    <property type="entry name" value="AraC_E-bd"/>
</dbReference>
<dbReference type="SMART" id="SM00871">
    <property type="entry name" value="AraC_E_bind"/>
    <property type="match status" value="1"/>
</dbReference>
<dbReference type="Pfam" id="PF06445">
    <property type="entry name" value="GyrI-like"/>
    <property type="match status" value="1"/>
</dbReference>
<dbReference type="SUPFAM" id="SSF55136">
    <property type="entry name" value="Probable bacterial effector-binding domain"/>
    <property type="match status" value="1"/>
</dbReference>
<dbReference type="RefSeq" id="WP_048341407.1">
    <property type="nucleotide sequence ID" value="NZ_BJLQ01000003.1"/>
</dbReference>
<evidence type="ECO:0000313" key="3">
    <source>
        <dbReference type="Proteomes" id="UP000320461"/>
    </source>
</evidence>
<dbReference type="InterPro" id="IPR029442">
    <property type="entry name" value="GyrI-like"/>
</dbReference>
<gene>
    <name evidence="2" type="ORF">CGE01nite_04330</name>
</gene>
<dbReference type="AlphaFoldDB" id="A0A4Y3KGR7"/>
<accession>A0A4Y3KGR7</accession>
<feature type="domain" description="AraC effector-binding" evidence="1">
    <location>
        <begin position="1"/>
        <end position="150"/>
    </location>
</feature>
<organism evidence="2 3">
    <name type="scientific">Cellulomonas gelida</name>
    <dbReference type="NCBI Taxonomy" id="1712"/>
    <lineage>
        <taxon>Bacteria</taxon>
        <taxon>Bacillati</taxon>
        <taxon>Actinomycetota</taxon>
        <taxon>Actinomycetes</taxon>
        <taxon>Micrococcales</taxon>
        <taxon>Cellulomonadaceae</taxon>
        <taxon>Cellulomonas</taxon>
    </lineage>
</organism>
<dbReference type="InterPro" id="IPR011256">
    <property type="entry name" value="Reg_factor_effector_dom_sf"/>
</dbReference>
<evidence type="ECO:0000313" key="2">
    <source>
        <dbReference type="EMBL" id="GEA83182.1"/>
    </source>
</evidence>
<dbReference type="OrthoDB" id="795001at2"/>
<dbReference type="EMBL" id="BJLQ01000003">
    <property type="protein sequence ID" value="GEA83182.1"/>
    <property type="molecule type" value="Genomic_DNA"/>
</dbReference>
<name>A0A4Y3KGR7_9CELL</name>
<sequence>MEIEQVELTTTTAAVVRERVRMDELAAFYDRAYGQVAAALGAAGVEPQGPAIGWYAQMPAADVDVAAGFAVPSDAAVDGVELLTMSGGPAAIGTYQGPYDGLGDAWSILVAWCAERGLQGRGDFWEEYVTDPDPDGDPSQNVTRLVLPLL</sequence>